<feature type="domain" description="DUF6318" evidence="3">
    <location>
        <begin position="62"/>
        <end position="204"/>
    </location>
</feature>
<name>A0ABV6PAE5_9MICC</name>
<dbReference type="EMBL" id="JBHLUB010000028">
    <property type="protein sequence ID" value="MFC0582088.1"/>
    <property type="molecule type" value="Genomic_DNA"/>
</dbReference>
<comment type="caution">
    <text evidence="4">The sequence shown here is derived from an EMBL/GenBank/DDBJ whole genome shotgun (WGS) entry which is preliminary data.</text>
</comment>
<sequence>MKLTKRILALALAAPLFLVTACGGDDTPEQTPSPESSSSASETPKSGESPAKNESSPATAKEYKPATLEHPAQNVPVPKYPEAGKKDNKEGREAAVNYFIDGLLYAKQTGKSTVLDEVSYPDCHECWMYQSNAEKFYESGGWVISGPDISRKFQEQPEADEKGQYRINYVTVEHENTVVYPKETGREPQIDKSSEAKGTIWVQYWPEKKRNVVMKFQSYSIEEVE</sequence>
<protein>
    <submittedName>
        <fullName evidence="4">DUF6318 family protein</fullName>
    </submittedName>
</protein>
<dbReference type="InterPro" id="IPR046281">
    <property type="entry name" value="DUF6318"/>
</dbReference>
<keyword evidence="2" id="KW-0732">Signal</keyword>
<evidence type="ECO:0000313" key="5">
    <source>
        <dbReference type="Proteomes" id="UP001589862"/>
    </source>
</evidence>
<feature type="compositionally biased region" description="Low complexity" evidence="1">
    <location>
        <begin position="29"/>
        <end position="49"/>
    </location>
</feature>
<evidence type="ECO:0000256" key="2">
    <source>
        <dbReference type="SAM" id="SignalP"/>
    </source>
</evidence>
<accession>A0ABV6PAE5</accession>
<evidence type="ECO:0000313" key="4">
    <source>
        <dbReference type="EMBL" id="MFC0582088.1"/>
    </source>
</evidence>
<dbReference type="RefSeq" id="WP_377458987.1">
    <property type="nucleotide sequence ID" value="NZ_JBHLUB010000028.1"/>
</dbReference>
<dbReference type="Pfam" id="PF19843">
    <property type="entry name" value="DUF6318"/>
    <property type="match status" value="1"/>
</dbReference>
<dbReference type="Proteomes" id="UP001589862">
    <property type="component" value="Unassembled WGS sequence"/>
</dbReference>
<gene>
    <name evidence="4" type="ORF">ACFFFR_06785</name>
</gene>
<reference evidence="4 5" key="1">
    <citation type="submission" date="2024-09" db="EMBL/GenBank/DDBJ databases">
        <authorList>
            <person name="Sun Q."/>
            <person name="Mori K."/>
        </authorList>
    </citation>
    <scope>NUCLEOTIDE SEQUENCE [LARGE SCALE GENOMIC DNA]</scope>
    <source>
        <strain evidence="4 5">NCAIM B.02604</strain>
    </source>
</reference>
<organism evidence="4 5">
    <name type="scientific">Micrococcoides hystricis</name>
    <dbReference type="NCBI Taxonomy" id="1572761"/>
    <lineage>
        <taxon>Bacteria</taxon>
        <taxon>Bacillati</taxon>
        <taxon>Actinomycetota</taxon>
        <taxon>Actinomycetes</taxon>
        <taxon>Micrococcales</taxon>
        <taxon>Micrococcaceae</taxon>
        <taxon>Micrococcoides</taxon>
    </lineage>
</organism>
<feature type="region of interest" description="Disordered" evidence="1">
    <location>
        <begin position="21"/>
        <end position="88"/>
    </location>
</feature>
<dbReference type="PROSITE" id="PS51257">
    <property type="entry name" value="PROKAR_LIPOPROTEIN"/>
    <property type="match status" value="1"/>
</dbReference>
<keyword evidence="5" id="KW-1185">Reference proteome</keyword>
<feature type="signal peptide" evidence="2">
    <location>
        <begin position="1"/>
        <end position="21"/>
    </location>
</feature>
<feature type="chain" id="PRO_5046712365" evidence="2">
    <location>
        <begin position="22"/>
        <end position="225"/>
    </location>
</feature>
<proteinExistence type="predicted"/>
<evidence type="ECO:0000256" key="1">
    <source>
        <dbReference type="SAM" id="MobiDB-lite"/>
    </source>
</evidence>
<evidence type="ECO:0000259" key="3">
    <source>
        <dbReference type="Pfam" id="PF19843"/>
    </source>
</evidence>